<name>A0A1H0YEN5_9MICO</name>
<sequence>MSPRGPRGSVTAASRPPAERYTRWVPVVAVLDPPEWRARERAHVERAHALTAAHRDRRLRRERHPVEDFLWTYYSVKPTELARWHPGAAVRLADAPDRAAWKHYRAAGGCGAGGSADTGAGSAAEVDLRAFFERRGGTVDYVERLLDATLSRPPRFGCFGLHEWAMVYRMTPEQVRHAMLPLRIGHEATDQVVDSHPISCSHFDAYRFFTADASPLNALRPTRETQPETEQSGCLHAGMDVYKWAAKLGPIIPGEVLLDAFVLARDIREVDMRASPYDVSAYAGADGRPLAAVAIETAAGKREYAHLQRGFAARGDALRRRVLDAIALARAAAPGASGVTSRACRPSDTHEK</sequence>
<gene>
    <name evidence="1" type="ORF">SAMN04488565_0801</name>
</gene>
<dbReference type="AlphaFoldDB" id="A0A1H0YEN5"/>
<reference evidence="1 2" key="1">
    <citation type="submission" date="2016-10" db="EMBL/GenBank/DDBJ databases">
        <authorList>
            <person name="de Groot N.N."/>
        </authorList>
    </citation>
    <scope>NUCLEOTIDE SEQUENCE [LARGE SCALE GENOMIC DNA]</scope>
    <source>
        <strain evidence="1 2">DSM 22788</strain>
    </source>
</reference>
<dbReference type="STRING" id="1079994.SAMN04488565_0801"/>
<evidence type="ECO:0008006" key="3">
    <source>
        <dbReference type="Google" id="ProtNLM"/>
    </source>
</evidence>
<accession>A0A1H0YEN5</accession>
<evidence type="ECO:0000313" key="2">
    <source>
        <dbReference type="Proteomes" id="UP000182690"/>
    </source>
</evidence>
<evidence type="ECO:0000313" key="1">
    <source>
        <dbReference type="EMBL" id="SDQ13592.1"/>
    </source>
</evidence>
<dbReference type="EMBL" id="FNKB01000001">
    <property type="protein sequence ID" value="SDQ13592.1"/>
    <property type="molecule type" value="Genomic_DNA"/>
</dbReference>
<dbReference type="Proteomes" id="UP000182690">
    <property type="component" value="Unassembled WGS sequence"/>
</dbReference>
<dbReference type="eggNOG" id="ENOG502Z7SZ">
    <property type="taxonomic scope" value="Bacteria"/>
</dbReference>
<organism evidence="1 2">
    <name type="scientific">Leucobacter chromiiresistens</name>
    <dbReference type="NCBI Taxonomy" id="1079994"/>
    <lineage>
        <taxon>Bacteria</taxon>
        <taxon>Bacillati</taxon>
        <taxon>Actinomycetota</taxon>
        <taxon>Actinomycetes</taxon>
        <taxon>Micrococcales</taxon>
        <taxon>Microbacteriaceae</taxon>
        <taxon>Leucobacter</taxon>
    </lineage>
</organism>
<proteinExistence type="predicted"/>
<protein>
    <recommendedName>
        <fullName evidence="3">3-methyladenine DNA glycosylase</fullName>
    </recommendedName>
</protein>